<dbReference type="Proteomes" id="UP000052978">
    <property type="component" value="Unassembled WGS sequence"/>
</dbReference>
<proteinExistence type="predicted"/>
<evidence type="ECO:0000256" key="2">
    <source>
        <dbReference type="ARBA" id="ARBA00023157"/>
    </source>
</evidence>
<reference evidence="5 6" key="1">
    <citation type="journal article" date="2013" name="Nat. Commun.">
        <title>Genome analysis reveals insights into physiology and longevity of the Brandt's bat Myotis brandtii.</title>
        <authorList>
            <person name="Seim I."/>
            <person name="Fang X."/>
            <person name="Xiong Z."/>
            <person name="Lobanov A.V."/>
            <person name="Huang Z."/>
            <person name="Ma S."/>
            <person name="Feng Y."/>
            <person name="Turanov A.A."/>
            <person name="Zhu Y."/>
            <person name="Lenz T.L."/>
            <person name="Gerashchenko M.V."/>
            <person name="Fan D."/>
            <person name="Hee Yim S."/>
            <person name="Yao X."/>
            <person name="Jordan D."/>
            <person name="Xiong Y."/>
            <person name="Ma Y."/>
            <person name="Lyapunov A.N."/>
            <person name="Chen G."/>
            <person name="Kulakova O.I."/>
            <person name="Sun Y."/>
            <person name="Lee S.G."/>
            <person name="Bronson R.T."/>
            <person name="Moskalev A.A."/>
            <person name="Sunyaev S.R."/>
            <person name="Zhang G."/>
            <person name="Krogh A."/>
            <person name="Wang J."/>
            <person name="Gladyshev V.N."/>
        </authorList>
    </citation>
    <scope>NUCLEOTIDE SEQUENCE [LARGE SCALE GENOMIC DNA]</scope>
</reference>
<dbReference type="Gene3D" id="2.10.25.10">
    <property type="entry name" value="Laminin"/>
    <property type="match status" value="1"/>
</dbReference>
<dbReference type="PROSITE" id="PS00022">
    <property type="entry name" value="EGF_1"/>
    <property type="match status" value="1"/>
</dbReference>
<dbReference type="InterPro" id="IPR000742">
    <property type="entry name" value="EGF"/>
</dbReference>
<feature type="domain" description="EGF-like" evidence="4">
    <location>
        <begin position="21"/>
        <end position="53"/>
    </location>
</feature>
<dbReference type="PROSITE" id="PS01186">
    <property type="entry name" value="EGF_2"/>
    <property type="match status" value="1"/>
</dbReference>
<dbReference type="Pfam" id="PF07974">
    <property type="entry name" value="EGF_2"/>
    <property type="match status" value="1"/>
</dbReference>
<dbReference type="KEGG" id="myb:102245644"/>
<evidence type="ECO:0000259" key="4">
    <source>
        <dbReference type="PROSITE" id="PS50026"/>
    </source>
</evidence>
<feature type="disulfide bond" evidence="3">
    <location>
        <begin position="25"/>
        <end position="35"/>
    </location>
</feature>
<evidence type="ECO:0000313" key="5">
    <source>
        <dbReference type="EMBL" id="EPQ20591.1"/>
    </source>
</evidence>
<sequence>MLLHLFSDANYNLLGFNASFRFSLCPGGCRNHGQCRSPGVCACEPGWGGPDCGLQECSAYCGSHGTCASVSLSPWALTCDHTCCSHLLDLTALV</sequence>
<evidence type="ECO:0000313" key="6">
    <source>
        <dbReference type="Proteomes" id="UP000052978"/>
    </source>
</evidence>
<protein>
    <submittedName>
        <fullName evidence="5">Multiple epidermal growth factor-like domains protein 8</fullName>
    </submittedName>
</protein>
<name>S7NUE8_MYOBR</name>
<comment type="caution">
    <text evidence="3">Lacks conserved residue(s) required for the propagation of feature annotation.</text>
</comment>
<organism evidence="5 6">
    <name type="scientific">Myotis brandtii</name>
    <name type="common">Brandt's bat</name>
    <dbReference type="NCBI Taxonomy" id="109478"/>
    <lineage>
        <taxon>Eukaryota</taxon>
        <taxon>Metazoa</taxon>
        <taxon>Chordata</taxon>
        <taxon>Craniata</taxon>
        <taxon>Vertebrata</taxon>
        <taxon>Euteleostomi</taxon>
        <taxon>Mammalia</taxon>
        <taxon>Eutheria</taxon>
        <taxon>Laurasiatheria</taxon>
        <taxon>Chiroptera</taxon>
        <taxon>Yangochiroptera</taxon>
        <taxon>Vespertilionidae</taxon>
        <taxon>Myotis</taxon>
    </lineage>
</organism>
<dbReference type="AlphaFoldDB" id="S7NUE8"/>
<dbReference type="PROSITE" id="PS50026">
    <property type="entry name" value="EGF_3"/>
    <property type="match status" value="1"/>
</dbReference>
<dbReference type="eggNOG" id="KOG1388">
    <property type="taxonomic scope" value="Eukaryota"/>
</dbReference>
<dbReference type="EMBL" id="KE272916">
    <property type="protein sequence ID" value="EPQ20591.1"/>
    <property type="molecule type" value="Genomic_DNA"/>
</dbReference>
<keyword evidence="6" id="KW-1185">Reference proteome</keyword>
<accession>S7NUE8</accession>
<keyword evidence="2 3" id="KW-1015">Disulfide bond</keyword>
<gene>
    <name evidence="5" type="ORF">D623_10000137</name>
</gene>
<dbReference type="InterPro" id="IPR013111">
    <property type="entry name" value="EGF_extracell"/>
</dbReference>
<keyword evidence="1 3" id="KW-0245">EGF-like domain</keyword>
<evidence type="ECO:0000256" key="1">
    <source>
        <dbReference type="ARBA" id="ARBA00022536"/>
    </source>
</evidence>
<evidence type="ECO:0000256" key="3">
    <source>
        <dbReference type="PROSITE-ProRule" id="PRU00076"/>
    </source>
</evidence>
<feature type="disulfide bond" evidence="3">
    <location>
        <begin position="43"/>
        <end position="52"/>
    </location>
</feature>
<dbReference type="FunFam" id="2.10.25.10:FF:000681">
    <property type="entry name" value="Multiple epidermal growth factor-like domains 8"/>
    <property type="match status" value="1"/>
</dbReference>